<reference evidence="5" key="1">
    <citation type="submission" date="2017-02" db="UniProtKB">
        <authorList>
            <consortium name="WormBaseParasite"/>
        </authorList>
    </citation>
    <scope>IDENTIFICATION</scope>
</reference>
<feature type="domain" description="Peptidase A1" evidence="2">
    <location>
        <begin position="1"/>
        <end position="298"/>
    </location>
</feature>
<dbReference type="OrthoDB" id="5853681at2759"/>
<reference evidence="3 4" key="2">
    <citation type="submission" date="2018-11" db="EMBL/GenBank/DDBJ databases">
        <authorList>
            <consortium name="Pathogen Informatics"/>
        </authorList>
    </citation>
    <scope>NUCLEOTIDE SEQUENCE [LARGE SCALE GENOMIC DNA]</scope>
    <source>
        <strain evidence="3 4">Costa Rica</strain>
    </source>
</reference>
<dbReference type="WBParaSite" id="ACOC_0001316301-mRNA-1">
    <property type="protein sequence ID" value="ACOC_0001316301-mRNA-1"/>
    <property type="gene ID" value="ACOC_0001316301"/>
</dbReference>
<evidence type="ECO:0000259" key="2">
    <source>
        <dbReference type="PROSITE" id="PS51767"/>
    </source>
</evidence>
<sequence>MLALMLNTGSSNPWVIDGGFVTQQCDGFGCHYYRRKFNSKKSSSFLNGNTTLFLKYASRWSGGPLVKDTVSFGGLTVKQQEFVDATGIDDSFGGMPFDGILGLGWPALSVGITPPMQNLLSSLDSPLFTIWIDNKLDVGMGENTGLTTYGAIDSTNCHSKVGYAPLTSETYWQFAIDSFSVDTFSEKKQRSALMKHLKYYGLRFPQNLINHAISDTGTSWLGLPASVVNVVANLTGAQYDPIMEEYSVDCSTVKTQPDLVFTINGVQYNVPPQEYIISLDSGSNQVMHLFQQKAPNTW</sequence>
<dbReference type="GO" id="GO:0004190">
    <property type="term" value="F:aspartic-type endopeptidase activity"/>
    <property type="evidence" value="ECO:0007669"/>
    <property type="project" value="InterPro"/>
</dbReference>
<evidence type="ECO:0000256" key="1">
    <source>
        <dbReference type="ARBA" id="ARBA00007447"/>
    </source>
</evidence>
<dbReference type="InterPro" id="IPR001461">
    <property type="entry name" value="Aspartic_peptidase_A1"/>
</dbReference>
<comment type="similarity">
    <text evidence="1">Belongs to the peptidase A1 family.</text>
</comment>
<name>A0A0R3Q265_ANGCS</name>
<dbReference type="InterPro" id="IPR034164">
    <property type="entry name" value="Pepsin-like_dom"/>
</dbReference>
<dbReference type="PROSITE" id="PS51767">
    <property type="entry name" value="PEPTIDASE_A1"/>
    <property type="match status" value="1"/>
</dbReference>
<keyword evidence="4" id="KW-1185">Reference proteome</keyword>
<dbReference type="Gene3D" id="2.40.70.10">
    <property type="entry name" value="Acid Proteases"/>
    <property type="match status" value="2"/>
</dbReference>
<dbReference type="EMBL" id="UYYA01005565">
    <property type="protein sequence ID" value="VDM64749.1"/>
    <property type="molecule type" value="Genomic_DNA"/>
</dbReference>
<dbReference type="STRING" id="334426.A0A0R3Q265"/>
<dbReference type="InterPro" id="IPR033121">
    <property type="entry name" value="PEPTIDASE_A1"/>
</dbReference>
<accession>A0A0R3Q265</accession>
<gene>
    <name evidence="3" type="ORF">ACOC_LOCUS13164</name>
</gene>
<organism evidence="5">
    <name type="scientific">Angiostrongylus costaricensis</name>
    <name type="common">Nematode worm</name>
    <dbReference type="NCBI Taxonomy" id="334426"/>
    <lineage>
        <taxon>Eukaryota</taxon>
        <taxon>Metazoa</taxon>
        <taxon>Ecdysozoa</taxon>
        <taxon>Nematoda</taxon>
        <taxon>Chromadorea</taxon>
        <taxon>Rhabditida</taxon>
        <taxon>Rhabditina</taxon>
        <taxon>Rhabditomorpha</taxon>
        <taxon>Strongyloidea</taxon>
        <taxon>Metastrongylidae</taxon>
        <taxon>Angiostrongylus</taxon>
    </lineage>
</organism>
<dbReference type="InterPro" id="IPR021109">
    <property type="entry name" value="Peptidase_aspartic_dom_sf"/>
</dbReference>
<dbReference type="CDD" id="cd05471">
    <property type="entry name" value="pepsin_like"/>
    <property type="match status" value="1"/>
</dbReference>
<dbReference type="AlphaFoldDB" id="A0A0R3Q265"/>
<dbReference type="SUPFAM" id="SSF50630">
    <property type="entry name" value="Acid proteases"/>
    <property type="match status" value="1"/>
</dbReference>
<evidence type="ECO:0000313" key="3">
    <source>
        <dbReference type="EMBL" id="VDM64749.1"/>
    </source>
</evidence>
<dbReference type="PANTHER" id="PTHR47966">
    <property type="entry name" value="BETA-SITE APP-CLEAVING ENZYME, ISOFORM A-RELATED"/>
    <property type="match status" value="1"/>
</dbReference>
<dbReference type="PANTHER" id="PTHR47966:SF8">
    <property type="entry name" value="ASPARTIC PROTEASE 1-RELATED"/>
    <property type="match status" value="1"/>
</dbReference>
<proteinExistence type="inferred from homology"/>
<protein>
    <submittedName>
        <fullName evidence="5">Peptidase A1 domain-containing protein</fullName>
    </submittedName>
</protein>
<evidence type="ECO:0000313" key="5">
    <source>
        <dbReference type="WBParaSite" id="ACOC_0001316301-mRNA-1"/>
    </source>
</evidence>
<dbReference type="GO" id="GO:0006508">
    <property type="term" value="P:proteolysis"/>
    <property type="evidence" value="ECO:0007669"/>
    <property type="project" value="InterPro"/>
</dbReference>
<dbReference type="GO" id="GO:0005764">
    <property type="term" value="C:lysosome"/>
    <property type="evidence" value="ECO:0007669"/>
    <property type="project" value="TreeGrafter"/>
</dbReference>
<evidence type="ECO:0000313" key="4">
    <source>
        <dbReference type="Proteomes" id="UP000267027"/>
    </source>
</evidence>
<dbReference type="Proteomes" id="UP000267027">
    <property type="component" value="Unassembled WGS sequence"/>
</dbReference>
<dbReference type="Pfam" id="PF00026">
    <property type="entry name" value="Asp"/>
    <property type="match status" value="1"/>
</dbReference>